<dbReference type="InterPro" id="IPR036259">
    <property type="entry name" value="MFS_trans_sf"/>
</dbReference>
<dbReference type="Proteomes" id="UP001295794">
    <property type="component" value="Unassembled WGS sequence"/>
</dbReference>
<keyword evidence="3 5" id="KW-1133">Transmembrane helix</keyword>
<name>A0AAD2H2E2_9AGAR</name>
<feature type="transmembrane region" description="Helical" evidence="5">
    <location>
        <begin position="110"/>
        <end position="128"/>
    </location>
</feature>
<comment type="subcellular location">
    <subcellularLocation>
        <location evidence="1">Membrane</location>
        <topology evidence="1">Multi-pass membrane protein</topology>
    </subcellularLocation>
</comment>
<feature type="transmembrane region" description="Helical" evidence="5">
    <location>
        <begin position="407"/>
        <end position="427"/>
    </location>
</feature>
<feature type="transmembrane region" description="Helical" evidence="5">
    <location>
        <begin position="542"/>
        <end position="563"/>
    </location>
</feature>
<evidence type="ECO:0000256" key="3">
    <source>
        <dbReference type="ARBA" id="ARBA00022989"/>
    </source>
</evidence>
<feature type="transmembrane region" description="Helical" evidence="5">
    <location>
        <begin position="448"/>
        <end position="470"/>
    </location>
</feature>
<gene>
    <name evidence="6" type="ORF">MYCIT1_LOCUS8805</name>
</gene>
<feature type="transmembrane region" description="Helical" evidence="5">
    <location>
        <begin position="185"/>
        <end position="203"/>
    </location>
</feature>
<dbReference type="GO" id="GO:0016020">
    <property type="term" value="C:membrane"/>
    <property type="evidence" value="ECO:0007669"/>
    <property type="project" value="UniProtKB-SubCell"/>
</dbReference>
<comment type="caution">
    <text evidence="6">The sequence shown here is derived from an EMBL/GenBank/DDBJ whole genome shotgun (WGS) entry which is preliminary data.</text>
</comment>
<evidence type="ECO:0000256" key="2">
    <source>
        <dbReference type="ARBA" id="ARBA00022692"/>
    </source>
</evidence>
<sequence>MLCLDELHNIDQTIDDRWAYALSHAAAEYKDEIAPLPNLKELHGGDGVIGRNVDMGGVNNGYGLDQSPGLVSTSAFTRTSPTDVWTGMSTTESETTPLLRAGTERDRKASFAWLVPILLLTALARGLSTYAEFDAYQSSICPTAPTYWPCGSFKLALTLPTSLTSHRYPPTIPPADGQIRVYFDLWSHFAAFVVTFLSIGWWSAAGDRAGRRTPLLGALLGLVLGDAVHLLLQWVSFAPTDAGDVMSVGIIVQCALGGWLGYTAAVHAYAFDVAPTPISRVMLFGLIEASRLAGLLLGSVVGHMTGWRTAYILSTAFFLLSLAYTRFVLPESLPHSRSLPAPAASNEGDSALKSIFLPITTLFFGNDVSKTHLPRFATAFLLYSFTAAGMDLGLVEYTLNLNKFPSWIPLVVSPIASLLALLGLLPLMTRLYAAKHAHKSPARVGLSFARTVTQNGIFLDLVSALGIVVFCLPDHARVLYDLLAILHPLSSVARPAFWVLGTGYIVSLGRESEVGRLLGSLSVWTGFAEVVSYCFYYPTSDIFWFSTVLLIPALLGLVMAKLVPREDEVL</sequence>
<feature type="transmembrane region" description="Helical" evidence="5">
    <location>
        <begin position="310"/>
        <end position="329"/>
    </location>
</feature>
<evidence type="ECO:0000313" key="6">
    <source>
        <dbReference type="EMBL" id="CAK5266840.1"/>
    </source>
</evidence>
<feature type="transmembrane region" description="Helical" evidence="5">
    <location>
        <begin position="283"/>
        <end position="304"/>
    </location>
</feature>
<dbReference type="EMBL" id="CAVNYO010000110">
    <property type="protein sequence ID" value="CAK5266840.1"/>
    <property type="molecule type" value="Genomic_DNA"/>
</dbReference>
<dbReference type="PANTHER" id="PTHR23507:SF1">
    <property type="entry name" value="FI18259P1-RELATED"/>
    <property type="match status" value="1"/>
</dbReference>
<evidence type="ECO:0000256" key="1">
    <source>
        <dbReference type="ARBA" id="ARBA00004141"/>
    </source>
</evidence>
<keyword evidence="7" id="KW-1185">Reference proteome</keyword>
<dbReference type="Gene3D" id="1.20.1250.20">
    <property type="entry name" value="MFS general substrate transporter like domains"/>
    <property type="match status" value="1"/>
</dbReference>
<dbReference type="AlphaFoldDB" id="A0AAD2H2E2"/>
<organism evidence="6 7">
    <name type="scientific">Mycena citricolor</name>
    <dbReference type="NCBI Taxonomy" id="2018698"/>
    <lineage>
        <taxon>Eukaryota</taxon>
        <taxon>Fungi</taxon>
        <taxon>Dikarya</taxon>
        <taxon>Basidiomycota</taxon>
        <taxon>Agaricomycotina</taxon>
        <taxon>Agaricomycetes</taxon>
        <taxon>Agaricomycetidae</taxon>
        <taxon>Agaricales</taxon>
        <taxon>Marasmiineae</taxon>
        <taxon>Mycenaceae</taxon>
        <taxon>Mycena</taxon>
    </lineage>
</organism>
<evidence type="ECO:0000256" key="4">
    <source>
        <dbReference type="ARBA" id="ARBA00023136"/>
    </source>
</evidence>
<keyword evidence="4 5" id="KW-0472">Membrane</keyword>
<evidence type="ECO:0008006" key="8">
    <source>
        <dbReference type="Google" id="ProtNLM"/>
    </source>
</evidence>
<reference evidence="6" key="1">
    <citation type="submission" date="2023-11" db="EMBL/GenBank/DDBJ databases">
        <authorList>
            <person name="De Vega J J."/>
            <person name="De Vega J J."/>
        </authorList>
    </citation>
    <scope>NUCLEOTIDE SEQUENCE</scope>
</reference>
<evidence type="ECO:0000313" key="7">
    <source>
        <dbReference type="Proteomes" id="UP001295794"/>
    </source>
</evidence>
<accession>A0AAD2H2E2</accession>
<feature type="transmembrane region" description="Helical" evidence="5">
    <location>
        <begin position="248"/>
        <end position="271"/>
    </location>
</feature>
<feature type="transmembrane region" description="Helical" evidence="5">
    <location>
        <begin position="376"/>
        <end position="395"/>
    </location>
</feature>
<protein>
    <recommendedName>
        <fullName evidence="8">MFS general substrate transporter</fullName>
    </recommendedName>
</protein>
<feature type="transmembrane region" description="Helical" evidence="5">
    <location>
        <begin position="215"/>
        <end position="236"/>
    </location>
</feature>
<keyword evidence="2 5" id="KW-0812">Transmembrane</keyword>
<proteinExistence type="predicted"/>
<dbReference type="PANTHER" id="PTHR23507">
    <property type="entry name" value="ZGC:174356"/>
    <property type="match status" value="1"/>
</dbReference>
<evidence type="ECO:0000256" key="5">
    <source>
        <dbReference type="SAM" id="Phobius"/>
    </source>
</evidence>
<dbReference type="GO" id="GO:0022857">
    <property type="term" value="F:transmembrane transporter activity"/>
    <property type="evidence" value="ECO:0007669"/>
    <property type="project" value="TreeGrafter"/>
</dbReference>
<dbReference type="SUPFAM" id="SSF103473">
    <property type="entry name" value="MFS general substrate transporter"/>
    <property type="match status" value="1"/>
</dbReference>